<name>A0A250IEM4_9BACT</name>
<dbReference type="RefSeq" id="WP_095978209.1">
    <property type="nucleotide sequence ID" value="NZ_CP022163.1"/>
</dbReference>
<gene>
    <name evidence="2" type="ORF">MEBOL_003125</name>
</gene>
<dbReference type="Proteomes" id="UP000217289">
    <property type="component" value="Chromosome"/>
</dbReference>
<evidence type="ECO:0000313" key="2">
    <source>
        <dbReference type="EMBL" id="ATB29670.1"/>
    </source>
</evidence>
<accession>A0A250IEM4</accession>
<proteinExistence type="predicted"/>
<dbReference type="EMBL" id="CP022163">
    <property type="protein sequence ID" value="ATB29670.1"/>
    <property type="molecule type" value="Genomic_DNA"/>
</dbReference>
<dbReference type="GO" id="GO:0098662">
    <property type="term" value="P:inorganic cation transmembrane transport"/>
    <property type="evidence" value="ECO:0007669"/>
    <property type="project" value="InterPro"/>
</dbReference>
<evidence type="ECO:0000256" key="1">
    <source>
        <dbReference type="SAM" id="Phobius"/>
    </source>
</evidence>
<keyword evidence="1" id="KW-0812">Transmembrane</keyword>
<dbReference type="Pfam" id="PF03334">
    <property type="entry name" value="PhaG_MnhG_YufB"/>
    <property type="match status" value="1"/>
</dbReference>
<dbReference type="KEGG" id="mbd:MEBOL_003125"/>
<sequence>MKAWGVVALLVLGVGVQWLCAWGLLVLRGPFERLHLLGPANGLGALAIVVAVALDTPAKEGGVKALLVGGVLVLLSPVLTHAVGRAAVLHERSSRSSPDDPGVEP</sequence>
<organism evidence="2 3">
    <name type="scientific">Melittangium boletus DSM 14713</name>
    <dbReference type="NCBI Taxonomy" id="1294270"/>
    <lineage>
        <taxon>Bacteria</taxon>
        <taxon>Pseudomonadati</taxon>
        <taxon>Myxococcota</taxon>
        <taxon>Myxococcia</taxon>
        <taxon>Myxococcales</taxon>
        <taxon>Cystobacterineae</taxon>
        <taxon>Archangiaceae</taxon>
        <taxon>Melittangium</taxon>
    </lineage>
</organism>
<feature type="transmembrane region" description="Helical" evidence="1">
    <location>
        <begin position="34"/>
        <end position="54"/>
    </location>
</feature>
<keyword evidence="1" id="KW-1133">Transmembrane helix</keyword>
<keyword evidence="1" id="KW-0472">Membrane</keyword>
<protein>
    <recommendedName>
        <fullName evidence="4">Sodium:proton antiporter</fullName>
    </recommendedName>
</protein>
<feature type="transmembrane region" description="Helical" evidence="1">
    <location>
        <begin position="66"/>
        <end position="88"/>
    </location>
</feature>
<reference evidence="2 3" key="1">
    <citation type="submission" date="2017-06" db="EMBL/GenBank/DDBJ databases">
        <authorList>
            <person name="Kim H.J."/>
            <person name="Triplett B.A."/>
        </authorList>
    </citation>
    <scope>NUCLEOTIDE SEQUENCE [LARGE SCALE GENOMIC DNA]</scope>
    <source>
        <strain evidence="2 3">DSM 14713</strain>
    </source>
</reference>
<evidence type="ECO:0000313" key="3">
    <source>
        <dbReference type="Proteomes" id="UP000217289"/>
    </source>
</evidence>
<dbReference type="InterPro" id="IPR005133">
    <property type="entry name" value="PhaG_MnhG_YufB"/>
</dbReference>
<evidence type="ECO:0008006" key="4">
    <source>
        <dbReference type="Google" id="ProtNLM"/>
    </source>
</evidence>
<feature type="transmembrane region" description="Helical" evidence="1">
    <location>
        <begin position="6"/>
        <end position="27"/>
    </location>
</feature>
<dbReference type="AlphaFoldDB" id="A0A250IEM4"/>
<keyword evidence="3" id="KW-1185">Reference proteome</keyword>
<dbReference type="GO" id="GO:0015297">
    <property type="term" value="F:antiporter activity"/>
    <property type="evidence" value="ECO:0007669"/>
    <property type="project" value="InterPro"/>
</dbReference>